<gene>
    <name evidence="1" type="ORF">GCM10023081_46700</name>
</gene>
<dbReference type="RefSeq" id="WP_345154828.1">
    <property type="nucleotide sequence ID" value="NZ_BAABEO010000045.1"/>
</dbReference>
<sequence length="392" mass="41420">MVALPAGSASYGYDGSADETAFHKIMDYSASSRYGVNTPGAFKATNVAGQALQISLAAGTAWTAGVIDIMPTAQTVQLNAATSTRWDLVVLRRDWQPTIGVTTIEVIQGTSAKALPSRNNNGGVLDDQPLWLLRIEPGQSVPAEFVDLRLWARNGGCTANDDLVRSYLSTTGASVEINGVLWLYRVGANGTNEWVKPVELAMAADSSSSSTGAAGKLVRRDSNHRFGILDPVTATHPASKGYVDFEIQDHGHHALTSEGDGIVLFVGSDSRGKYVDSDAIRARTYDEAPNMYIGSDGKIGRSTNAPTPRFGTVSVPLSSSAGSDGFHKGTINVNIPSGVFDQTPVVFVSALSEAPELIGAVTAHDRTKTGFLISVARRTGTTTTVAWWAVTS</sequence>
<evidence type="ECO:0000313" key="1">
    <source>
        <dbReference type="EMBL" id="GAA3705322.1"/>
    </source>
</evidence>
<accession>A0ABP7DGF1</accession>
<dbReference type="Proteomes" id="UP001500752">
    <property type="component" value="Unassembled WGS sequence"/>
</dbReference>
<dbReference type="EMBL" id="BAABEO010000045">
    <property type="protein sequence ID" value="GAA3705322.1"/>
    <property type="molecule type" value="Genomic_DNA"/>
</dbReference>
<comment type="caution">
    <text evidence="1">The sequence shown here is derived from an EMBL/GenBank/DDBJ whole genome shotgun (WGS) entry which is preliminary data.</text>
</comment>
<reference evidence="2" key="1">
    <citation type="journal article" date="2019" name="Int. J. Syst. Evol. Microbiol.">
        <title>The Global Catalogue of Microorganisms (GCM) 10K type strain sequencing project: providing services to taxonomists for standard genome sequencing and annotation.</title>
        <authorList>
            <consortium name="The Broad Institute Genomics Platform"/>
            <consortium name="The Broad Institute Genome Sequencing Center for Infectious Disease"/>
            <person name="Wu L."/>
            <person name="Ma J."/>
        </authorList>
    </citation>
    <scope>NUCLEOTIDE SEQUENCE [LARGE SCALE GENOMIC DNA]</scope>
    <source>
        <strain evidence="2">JCM 30742</strain>
    </source>
</reference>
<keyword evidence="2" id="KW-1185">Reference proteome</keyword>
<proteinExistence type="predicted"/>
<name>A0ABP7DGF1_9MICC</name>
<organism evidence="1 2">
    <name type="scientific">Arthrobacter ginkgonis</name>
    <dbReference type="NCBI Taxonomy" id="1630594"/>
    <lineage>
        <taxon>Bacteria</taxon>
        <taxon>Bacillati</taxon>
        <taxon>Actinomycetota</taxon>
        <taxon>Actinomycetes</taxon>
        <taxon>Micrococcales</taxon>
        <taxon>Micrococcaceae</taxon>
        <taxon>Arthrobacter</taxon>
    </lineage>
</organism>
<evidence type="ECO:0000313" key="2">
    <source>
        <dbReference type="Proteomes" id="UP001500752"/>
    </source>
</evidence>
<protein>
    <submittedName>
        <fullName evidence="1">Uncharacterized protein</fullName>
    </submittedName>
</protein>